<dbReference type="RefSeq" id="WP_185681603.1">
    <property type="nucleotide sequence ID" value="NZ_JACLAU010000001.1"/>
</dbReference>
<gene>
    <name evidence="2" type="ORF">H7F49_00515</name>
</gene>
<reference evidence="2 3" key="1">
    <citation type="submission" date="2020-08" db="EMBL/GenBank/DDBJ databases">
        <title>The genome sequence of Novosphingobium flavum 4Y4.</title>
        <authorList>
            <person name="Liu Y."/>
        </authorList>
    </citation>
    <scope>NUCLEOTIDE SEQUENCE [LARGE SCALE GENOMIC DNA]</scope>
    <source>
        <strain evidence="2 3">4Y4</strain>
    </source>
</reference>
<dbReference type="AlphaFoldDB" id="A0A7X1KAH1"/>
<feature type="domain" description="SPFH" evidence="1">
    <location>
        <begin position="24"/>
        <end position="233"/>
    </location>
</feature>
<dbReference type="EMBL" id="JACLAU010000001">
    <property type="protein sequence ID" value="MBC2650181.1"/>
    <property type="molecule type" value="Genomic_DNA"/>
</dbReference>
<proteinExistence type="predicted"/>
<sequence>MFDFLRKQFVDVIEWLEQPGELAWRVPFADREIQNGAQLTVREGQIASFMNEGRMADYFGPGQHTLETANLPLLSNLMNWDKGFQSPFKSDVVFLSLKEQQGLKWGTAQPVTVRDAEFGALRLRAFGSYSFRINEVAPFVTRLLGTLEGLQVTTLEPQLRAAIQTAMATALGGSGIAFLDLAANQQALSDRIKAEVDKAFAQWGLSCLSFFVESISLPDEVQAHLDKASAMRVLGDLGNYTRFQAAEAIEQAAAQDGGGVAGIGAGVAAATALGGAMAQGLGQAPAAAGAAAAAVAAAPQEDPLATIEKLHKLVTLGALSQAEFDAKKAELLARIR</sequence>
<dbReference type="PANTHER" id="PTHR37826:SF2">
    <property type="entry name" value="ZINC-RIBBON DOMAIN-CONTAINING PROTEIN"/>
    <property type="match status" value="1"/>
</dbReference>
<evidence type="ECO:0000259" key="1">
    <source>
        <dbReference type="Pfam" id="PF13421"/>
    </source>
</evidence>
<accession>A0A7X1KAH1</accession>
<evidence type="ECO:0000313" key="2">
    <source>
        <dbReference type="EMBL" id="MBC2650181.1"/>
    </source>
</evidence>
<dbReference type="InterPro" id="IPR036013">
    <property type="entry name" value="Band_7/SPFH_dom_sf"/>
</dbReference>
<protein>
    <submittedName>
        <fullName evidence="2">SPFH domain-containing protein</fullName>
    </submittedName>
</protein>
<dbReference type="Pfam" id="PF13421">
    <property type="entry name" value="Band_7_1"/>
    <property type="match status" value="1"/>
</dbReference>
<comment type="caution">
    <text evidence="2">The sequence shown here is derived from an EMBL/GenBank/DDBJ whole genome shotgun (WGS) entry which is preliminary data.</text>
</comment>
<dbReference type="CDD" id="cd03408">
    <property type="entry name" value="SPFH_like_u1"/>
    <property type="match status" value="1"/>
</dbReference>
<evidence type="ECO:0000313" key="3">
    <source>
        <dbReference type="Proteomes" id="UP000520156"/>
    </source>
</evidence>
<dbReference type="SUPFAM" id="SSF117892">
    <property type="entry name" value="Band 7/SPFH domain"/>
    <property type="match status" value="1"/>
</dbReference>
<dbReference type="Proteomes" id="UP000520156">
    <property type="component" value="Unassembled WGS sequence"/>
</dbReference>
<name>A0A7X1KAH1_9SPHN</name>
<keyword evidence="3" id="KW-1185">Reference proteome</keyword>
<dbReference type="PANTHER" id="PTHR37826">
    <property type="entry name" value="FLOTILLIN BAND_7_5 DOMAIN PROTEIN"/>
    <property type="match status" value="1"/>
</dbReference>
<dbReference type="InterPro" id="IPR033880">
    <property type="entry name" value="SPFH_YdjI"/>
</dbReference>
<dbReference type="Gene3D" id="3.30.479.30">
    <property type="entry name" value="Band 7 domain"/>
    <property type="match status" value="1"/>
</dbReference>
<organism evidence="2 3">
    <name type="scientific">Novosphingobium aerophilum</name>
    <dbReference type="NCBI Taxonomy" id="2839843"/>
    <lineage>
        <taxon>Bacteria</taxon>
        <taxon>Pseudomonadati</taxon>
        <taxon>Pseudomonadota</taxon>
        <taxon>Alphaproteobacteria</taxon>
        <taxon>Sphingomonadales</taxon>
        <taxon>Sphingomonadaceae</taxon>
        <taxon>Novosphingobium</taxon>
    </lineage>
</organism>